<evidence type="ECO:0008006" key="4">
    <source>
        <dbReference type="Google" id="ProtNLM"/>
    </source>
</evidence>
<proteinExistence type="predicted"/>
<keyword evidence="3" id="KW-1185">Reference proteome</keyword>
<dbReference type="EMBL" id="JAAGNZ010000002">
    <property type="protein sequence ID" value="NEU68795.1"/>
    <property type="molecule type" value="Genomic_DNA"/>
</dbReference>
<name>A0A6M0IMH1_9BACT</name>
<feature type="transmembrane region" description="Helical" evidence="1">
    <location>
        <begin position="40"/>
        <end position="58"/>
    </location>
</feature>
<accession>A0A6M0IMH1</accession>
<keyword evidence="1" id="KW-0472">Membrane</keyword>
<gene>
    <name evidence="2" type="ORF">GK091_18050</name>
</gene>
<dbReference type="RefSeq" id="WP_164041295.1">
    <property type="nucleotide sequence ID" value="NZ_JAAGNZ010000002.1"/>
</dbReference>
<organism evidence="2 3">
    <name type="scientific">Spirosoma agri</name>
    <dbReference type="NCBI Taxonomy" id="1987381"/>
    <lineage>
        <taxon>Bacteria</taxon>
        <taxon>Pseudomonadati</taxon>
        <taxon>Bacteroidota</taxon>
        <taxon>Cytophagia</taxon>
        <taxon>Cytophagales</taxon>
        <taxon>Cytophagaceae</taxon>
        <taxon>Spirosoma</taxon>
    </lineage>
</organism>
<evidence type="ECO:0000313" key="3">
    <source>
        <dbReference type="Proteomes" id="UP000477386"/>
    </source>
</evidence>
<dbReference type="Proteomes" id="UP000477386">
    <property type="component" value="Unassembled WGS sequence"/>
</dbReference>
<evidence type="ECO:0000313" key="2">
    <source>
        <dbReference type="EMBL" id="NEU68795.1"/>
    </source>
</evidence>
<dbReference type="AlphaFoldDB" id="A0A6M0IMH1"/>
<feature type="transmembrane region" description="Helical" evidence="1">
    <location>
        <begin position="70"/>
        <end position="86"/>
    </location>
</feature>
<feature type="transmembrane region" description="Helical" evidence="1">
    <location>
        <begin position="92"/>
        <end position="113"/>
    </location>
</feature>
<evidence type="ECO:0000256" key="1">
    <source>
        <dbReference type="SAM" id="Phobius"/>
    </source>
</evidence>
<reference evidence="2 3" key="1">
    <citation type="submission" date="2020-02" db="EMBL/GenBank/DDBJ databases">
        <title>Draft genome sequence of two Spirosoma agri KCTC 52727 and Spirosoma terrae KCTC 52035.</title>
        <authorList>
            <person name="Rojas J."/>
            <person name="Ambika Manirajan B."/>
            <person name="Ratering S."/>
            <person name="Suarez C."/>
            <person name="Schnell S."/>
        </authorList>
    </citation>
    <scope>NUCLEOTIDE SEQUENCE [LARGE SCALE GENOMIC DNA]</scope>
    <source>
        <strain evidence="2 3">KCTC 52727</strain>
    </source>
</reference>
<keyword evidence="1" id="KW-1133">Transmembrane helix</keyword>
<sequence>MQYHKIALSTLLFLIGSVGHWYIMYWQFKNSKWIQSPMPYVLAVACAWLWIQASKFGVEGFNGSMWSNRFLFFVTGVIVGAILYPIHYGQSFTLKIVVQLVLALSIILIAVLWK</sequence>
<comment type="caution">
    <text evidence="2">The sequence shown here is derived from an EMBL/GenBank/DDBJ whole genome shotgun (WGS) entry which is preliminary data.</text>
</comment>
<feature type="transmembrane region" description="Helical" evidence="1">
    <location>
        <begin position="7"/>
        <end position="28"/>
    </location>
</feature>
<keyword evidence="1" id="KW-0812">Transmembrane</keyword>
<protein>
    <recommendedName>
        <fullName evidence="4">DMT family protein</fullName>
    </recommendedName>
</protein>